<evidence type="ECO:0000313" key="7">
    <source>
        <dbReference type="EMBL" id="CUO03320.1"/>
    </source>
</evidence>
<dbReference type="Proteomes" id="UP000768180">
    <property type="component" value="Unassembled WGS sequence"/>
</dbReference>
<dbReference type="SUPFAM" id="SSF63999">
    <property type="entry name" value="Thiamin pyrophosphokinase, catalytic domain"/>
    <property type="match status" value="1"/>
</dbReference>
<sequence>MRTCIISGGMIEPDFAFPYLQKQQFDIILAADRGLEFCYHYQIMPTYILGDFDSLSPKILNYYKENHVAPIREFNPMKDNTDTDIAFQQAIVLGSSEITILGATGGRLDHFLSIVQNLKTAWEKKIPAYIVDSRNLITIPVETSFEIRKEEQFGKYVSFFPLEKEVASITLEGFAYPLDHHYLPNTSGGLCVSNEIVEETAHVSYEGGILLMVQSRD</sequence>
<dbReference type="AlphaFoldDB" id="A0A174BUH9"/>
<dbReference type="EC" id="2.7.6.2" evidence="5"/>
<evidence type="ECO:0000259" key="6">
    <source>
        <dbReference type="SMART" id="SM00983"/>
    </source>
</evidence>
<evidence type="ECO:0000256" key="1">
    <source>
        <dbReference type="ARBA" id="ARBA00022679"/>
    </source>
</evidence>
<dbReference type="GO" id="GO:0004788">
    <property type="term" value="F:thiamine diphosphokinase activity"/>
    <property type="evidence" value="ECO:0007669"/>
    <property type="project" value="UniProtKB-UniRule"/>
</dbReference>
<reference evidence="7 9" key="1">
    <citation type="submission" date="2015-09" db="EMBL/GenBank/DDBJ databases">
        <authorList>
            <consortium name="Pathogen Informatics"/>
        </authorList>
    </citation>
    <scope>NUCLEOTIDE SEQUENCE [LARGE SCALE GENOMIC DNA]</scope>
    <source>
        <strain evidence="7 9">2789STDY5608849</strain>
    </source>
</reference>
<organism evidence="7 9">
    <name type="scientific">Fusicatenibacter saccharivorans</name>
    <dbReference type="NCBI Taxonomy" id="1150298"/>
    <lineage>
        <taxon>Bacteria</taxon>
        <taxon>Bacillati</taxon>
        <taxon>Bacillota</taxon>
        <taxon>Clostridia</taxon>
        <taxon>Lachnospirales</taxon>
        <taxon>Lachnospiraceae</taxon>
        <taxon>Fusicatenibacter</taxon>
    </lineage>
</organism>
<dbReference type="GO" id="GO:0005524">
    <property type="term" value="F:ATP binding"/>
    <property type="evidence" value="ECO:0007669"/>
    <property type="project" value="UniProtKB-KW"/>
</dbReference>
<dbReference type="SUPFAM" id="SSF63862">
    <property type="entry name" value="Thiamin pyrophosphokinase, substrate-binding domain"/>
    <property type="match status" value="1"/>
</dbReference>
<dbReference type="Proteomes" id="UP000095706">
    <property type="component" value="Unassembled WGS sequence"/>
</dbReference>
<dbReference type="NCBIfam" id="TIGR01378">
    <property type="entry name" value="thi_PPkinase"/>
    <property type="match status" value="1"/>
</dbReference>
<dbReference type="InterPro" id="IPR007373">
    <property type="entry name" value="Thiamin_PyroPKinase_B1-bd"/>
</dbReference>
<dbReference type="GO" id="GO:0016301">
    <property type="term" value="F:kinase activity"/>
    <property type="evidence" value="ECO:0007669"/>
    <property type="project" value="UniProtKB-KW"/>
</dbReference>
<evidence type="ECO:0000256" key="3">
    <source>
        <dbReference type="ARBA" id="ARBA00022777"/>
    </source>
</evidence>
<dbReference type="InterPro" id="IPR006282">
    <property type="entry name" value="Thi_PPkinase"/>
</dbReference>
<dbReference type="InterPro" id="IPR053149">
    <property type="entry name" value="TPK"/>
</dbReference>
<proteinExistence type="predicted"/>
<dbReference type="Pfam" id="PF04263">
    <property type="entry name" value="TPK_catalytic"/>
    <property type="match status" value="1"/>
</dbReference>
<evidence type="ECO:0000256" key="5">
    <source>
        <dbReference type="NCBIfam" id="TIGR01378"/>
    </source>
</evidence>
<keyword evidence="10" id="KW-1185">Reference proteome</keyword>
<gene>
    <name evidence="7" type="primary">thiN</name>
    <name evidence="7" type="ORF">ERS852406_01121</name>
    <name evidence="8" type="ORF">G5B05_02355</name>
</gene>
<dbReference type="GO" id="GO:0006772">
    <property type="term" value="P:thiamine metabolic process"/>
    <property type="evidence" value="ECO:0007669"/>
    <property type="project" value="UniProtKB-UniRule"/>
</dbReference>
<dbReference type="PANTHER" id="PTHR41299:SF1">
    <property type="entry name" value="THIAMINE PYROPHOSPHOKINASE"/>
    <property type="match status" value="1"/>
</dbReference>
<dbReference type="PANTHER" id="PTHR41299">
    <property type="entry name" value="THIAMINE PYROPHOSPHOKINASE"/>
    <property type="match status" value="1"/>
</dbReference>
<feature type="domain" description="Thiamin pyrophosphokinase thiamin-binding" evidence="6">
    <location>
        <begin position="143"/>
        <end position="211"/>
    </location>
</feature>
<evidence type="ECO:0000313" key="8">
    <source>
        <dbReference type="EMBL" id="NSE15281.1"/>
    </source>
</evidence>
<reference evidence="8 10" key="2">
    <citation type="journal article" date="2020" name="Cell Host Microbe">
        <title>Functional and Genomic Variation between Human-Derived Isolates of Lachnospiraceae Reveals Inter- and Intra-Species Diversity.</title>
        <authorList>
            <person name="Sorbara M.T."/>
            <person name="Littmann E.R."/>
            <person name="Fontana E."/>
            <person name="Moody T.U."/>
            <person name="Kohout C.E."/>
            <person name="Gjonbalaj M."/>
            <person name="Eaton V."/>
            <person name="Seok R."/>
            <person name="Leiner I.M."/>
            <person name="Pamer E.G."/>
        </authorList>
    </citation>
    <scope>NUCLEOTIDE SEQUENCE [LARGE SCALE GENOMIC DNA]</scope>
    <source>
        <strain evidence="8 10">MSK.14.54</strain>
    </source>
</reference>
<dbReference type="SMART" id="SM00983">
    <property type="entry name" value="TPK_B1_binding"/>
    <property type="match status" value="1"/>
</dbReference>
<accession>A0A174BUH9</accession>
<dbReference type="InterPro" id="IPR007371">
    <property type="entry name" value="TPK_catalytic"/>
</dbReference>
<name>A0A174BUH9_9FIRM</name>
<evidence type="ECO:0000256" key="2">
    <source>
        <dbReference type="ARBA" id="ARBA00022741"/>
    </source>
</evidence>
<dbReference type="Gene3D" id="3.40.50.10240">
    <property type="entry name" value="Thiamin pyrophosphokinase, catalytic domain"/>
    <property type="match status" value="1"/>
</dbReference>
<evidence type="ECO:0000313" key="10">
    <source>
        <dbReference type="Proteomes" id="UP000768180"/>
    </source>
</evidence>
<dbReference type="RefSeq" id="WP_147345090.1">
    <property type="nucleotide sequence ID" value="NZ_CABJFB010000001.1"/>
</dbReference>
<dbReference type="GO" id="GO:0009229">
    <property type="term" value="P:thiamine diphosphate biosynthetic process"/>
    <property type="evidence" value="ECO:0007669"/>
    <property type="project" value="InterPro"/>
</dbReference>
<dbReference type="Pfam" id="PF04265">
    <property type="entry name" value="TPK_B1_binding"/>
    <property type="match status" value="1"/>
</dbReference>
<dbReference type="EMBL" id="JAAITQ010000003">
    <property type="protein sequence ID" value="NSE15281.1"/>
    <property type="molecule type" value="Genomic_DNA"/>
</dbReference>
<protein>
    <recommendedName>
        <fullName evidence="5">Thiamine diphosphokinase</fullName>
        <ecNumber evidence="5">2.7.6.2</ecNumber>
    </recommendedName>
</protein>
<keyword evidence="4" id="KW-0067">ATP-binding</keyword>
<dbReference type="InterPro" id="IPR036759">
    <property type="entry name" value="TPK_catalytic_sf"/>
</dbReference>
<evidence type="ECO:0000313" key="9">
    <source>
        <dbReference type="Proteomes" id="UP000095706"/>
    </source>
</evidence>
<keyword evidence="2" id="KW-0547">Nucleotide-binding</keyword>
<reference evidence="8" key="3">
    <citation type="submission" date="2020-02" db="EMBL/GenBank/DDBJ databases">
        <authorList>
            <person name="Littmann E."/>
            <person name="Sorbara M."/>
        </authorList>
    </citation>
    <scope>NUCLEOTIDE SEQUENCE</scope>
    <source>
        <strain evidence="8">MSK.14.54</strain>
    </source>
</reference>
<keyword evidence="1 7" id="KW-0808">Transferase</keyword>
<dbReference type="EMBL" id="CYYV01000005">
    <property type="protein sequence ID" value="CUO03320.1"/>
    <property type="molecule type" value="Genomic_DNA"/>
</dbReference>
<dbReference type="InterPro" id="IPR036371">
    <property type="entry name" value="TPK_B1-bd_sf"/>
</dbReference>
<evidence type="ECO:0000256" key="4">
    <source>
        <dbReference type="ARBA" id="ARBA00022840"/>
    </source>
</evidence>
<dbReference type="GO" id="GO:0030975">
    <property type="term" value="F:thiamine binding"/>
    <property type="evidence" value="ECO:0007669"/>
    <property type="project" value="InterPro"/>
</dbReference>
<keyword evidence="3 7" id="KW-0418">Kinase</keyword>
<dbReference type="CDD" id="cd07995">
    <property type="entry name" value="TPK"/>
    <property type="match status" value="1"/>
</dbReference>